<keyword evidence="3" id="KW-1185">Reference proteome</keyword>
<evidence type="ECO:0000256" key="1">
    <source>
        <dbReference type="SAM" id="MobiDB-lite"/>
    </source>
</evidence>
<accession>A0A6A6I2X1</accession>
<name>A0A6A6I2X1_9PLEO</name>
<reference evidence="2" key="1">
    <citation type="journal article" date="2020" name="Stud. Mycol.">
        <title>101 Dothideomycetes genomes: a test case for predicting lifestyles and emergence of pathogens.</title>
        <authorList>
            <person name="Haridas S."/>
            <person name="Albert R."/>
            <person name="Binder M."/>
            <person name="Bloem J."/>
            <person name="Labutti K."/>
            <person name="Salamov A."/>
            <person name="Andreopoulos B."/>
            <person name="Baker S."/>
            <person name="Barry K."/>
            <person name="Bills G."/>
            <person name="Bluhm B."/>
            <person name="Cannon C."/>
            <person name="Castanera R."/>
            <person name="Culley D."/>
            <person name="Daum C."/>
            <person name="Ezra D."/>
            <person name="Gonzalez J."/>
            <person name="Henrissat B."/>
            <person name="Kuo A."/>
            <person name="Liang C."/>
            <person name="Lipzen A."/>
            <person name="Lutzoni F."/>
            <person name="Magnuson J."/>
            <person name="Mondo S."/>
            <person name="Nolan M."/>
            <person name="Ohm R."/>
            <person name="Pangilinan J."/>
            <person name="Park H.-J."/>
            <person name="Ramirez L."/>
            <person name="Alfaro M."/>
            <person name="Sun H."/>
            <person name="Tritt A."/>
            <person name="Yoshinaga Y."/>
            <person name="Zwiers L.-H."/>
            <person name="Turgeon B."/>
            <person name="Goodwin S."/>
            <person name="Spatafora J."/>
            <person name="Crous P."/>
            <person name="Grigoriev I."/>
        </authorList>
    </citation>
    <scope>NUCLEOTIDE SEQUENCE</scope>
    <source>
        <strain evidence="2">CBS 122368</strain>
    </source>
</reference>
<evidence type="ECO:0000313" key="3">
    <source>
        <dbReference type="Proteomes" id="UP000800094"/>
    </source>
</evidence>
<proteinExistence type="predicted"/>
<dbReference type="GeneID" id="54580433"/>
<gene>
    <name evidence="2" type="ORF">BU26DRAFT_508676</name>
</gene>
<dbReference type="RefSeq" id="XP_033679675.1">
    <property type="nucleotide sequence ID" value="XM_033827103.1"/>
</dbReference>
<dbReference type="EMBL" id="ML987202">
    <property type="protein sequence ID" value="KAF2244671.1"/>
    <property type="molecule type" value="Genomic_DNA"/>
</dbReference>
<protein>
    <submittedName>
        <fullName evidence="2">Uncharacterized protein</fullName>
    </submittedName>
</protein>
<evidence type="ECO:0000313" key="2">
    <source>
        <dbReference type="EMBL" id="KAF2244671.1"/>
    </source>
</evidence>
<dbReference type="Proteomes" id="UP000800094">
    <property type="component" value="Unassembled WGS sequence"/>
</dbReference>
<sequence>MNRVARQHEPHVDVLRHCSPSRWTAPAFTFLRQRGGRGVVRGAQNGLNCALLSATAPAATSWDRSGSTLPVQRRASGGVDDGGVVFWAQASDCEDQHVEVGPPVWDAERPLLAHAWLLYSFSQHQSRSANDSTSSTTHRSPQDLPSTPPFAHYRTSHPLAPSHHTPRLCCLPPPILPYAHVEAASSPPSARVIMA</sequence>
<feature type="compositionally biased region" description="Polar residues" evidence="1">
    <location>
        <begin position="127"/>
        <end position="145"/>
    </location>
</feature>
<dbReference type="AlphaFoldDB" id="A0A6A6I2X1"/>
<organism evidence="2 3">
    <name type="scientific">Trematosphaeria pertusa</name>
    <dbReference type="NCBI Taxonomy" id="390896"/>
    <lineage>
        <taxon>Eukaryota</taxon>
        <taxon>Fungi</taxon>
        <taxon>Dikarya</taxon>
        <taxon>Ascomycota</taxon>
        <taxon>Pezizomycotina</taxon>
        <taxon>Dothideomycetes</taxon>
        <taxon>Pleosporomycetidae</taxon>
        <taxon>Pleosporales</taxon>
        <taxon>Massarineae</taxon>
        <taxon>Trematosphaeriaceae</taxon>
        <taxon>Trematosphaeria</taxon>
    </lineage>
</organism>
<feature type="region of interest" description="Disordered" evidence="1">
    <location>
        <begin position="127"/>
        <end position="159"/>
    </location>
</feature>